<dbReference type="InterPro" id="IPR045191">
    <property type="entry name" value="MBR1/2-like"/>
</dbReference>
<proteinExistence type="predicted"/>
<gene>
    <name evidence="11" type="ORF">F0562_032695</name>
</gene>
<dbReference type="SUPFAM" id="SSF57850">
    <property type="entry name" value="RING/U-box"/>
    <property type="match status" value="1"/>
</dbReference>
<dbReference type="Pfam" id="PF13639">
    <property type="entry name" value="zf-RING_2"/>
    <property type="match status" value="1"/>
</dbReference>
<dbReference type="OrthoDB" id="8062037at2759"/>
<reference evidence="11 12" key="1">
    <citation type="submission" date="2019-09" db="EMBL/GenBank/DDBJ databases">
        <title>A chromosome-level genome assembly of the Chinese tupelo Nyssa sinensis.</title>
        <authorList>
            <person name="Yang X."/>
            <person name="Kang M."/>
            <person name="Yang Y."/>
            <person name="Xiong H."/>
            <person name="Wang M."/>
            <person name="Zhang Z."/>
            <person name="Wang Z."/>
            <person name="Wu H."/>
            <person name="Ma T."/>
            <person name="Liu J."/>
            <person name="Xi Z."/>
        </authorList>
    </citation>
    <scope>NUCLEOTIDE SEQUENCE [LARGE SCALE GENOMIC DNA]</scope>
    <source>
        <strain evidence="11">J267</strain>
        <tissue evidence="11">Leaf</tissue>
    </source>
</reference>
<dbReference type="PROSITE" id="PS50089">
    <property type="entry name" value="ZF_RING_2"/>
    <property type="match status" value="1"/>
</dbReference>
<feature type="compositionally biased region" description="Low complexity" evidence="9">
    <location>
        <begin position="41"/>
        <end position="61"/>
    </location>
</feature>
<evidence type="ECO:0000256" key="1">
    <source>
        <dbReference type="ARBA" id="ARBA00000900"/>
    </source>
</evidence>
<keyword evidence="4" id="KW-0479">Metal-binding</keyword>
<keyword evidence="6" id="KW-0833">Ubl conjugation pathway</keyword>
<feature type="domain" description="RING-type" evidence="10">
    <location>
        <begin position="300"/>
        <end position="341"/>
    </location>
</feature>
<evidence type="ECO:0000256" key="9">
    <source>
        <dbReference type="SAM" id="MobiDB-lite"/>
    </source>
</evidence>
<protein>
    <recommendedName>
        <fullName evidence="2">RING-type E3 ubiquitin transferase</fullName>
        <ecNumber evidence="2">2.3.2.27</ecNumber>
    </recommendedName>
</protein>
<evidence type="ECO:0000256" key="2">
    <source>
        <dbReference type="ARBA" id="ARBA00012483"/>
    </source>
</evidence>
<dbReference type="EC" id="2.3.2.27" evidence="2"/>
<evidence type="ECO:0000313" key="11">
    <source>
        <dbReference type="EMBL" id="KAA8532662.1"/>
    </source>
</evidence>
<dbReference type="PANTHER" id="PTHR22937:SF194">
    <property type="entry name" value="RING-TYPE E3 UBIQUITIN TRANSFERASE"/>
    <property type="match status" value="1"/>
</dbReference>
<dbReference type="Proteomes" id="UP000325577">
    <property type="component" value="Linkage Group LG19"/>
</dbReference>
<organism evidence="11 12">
    <name type="scientific">Nyssa sinensis</name>
    <dbReference type="NCBI Taxonomy" id="561372"/>
    <lineage>
        <taxon>Eukaryota</taxon>
        <taxon>Viridiplantae</taxon>
        <taxon>Streptophyta</taxon>
        <taxon>Embryophyta</taxon>
        <taxon>Tracheophyta</taxon>
        <taxon>Spermatophyta</taxon>
        <taxon>Magnoliopsida</taxon>
        <taxon>eudicotyledons</taxon>
        <taxon>Gunneridae</taxon>
        <taxon>Pentapetalae</taxon>
        <taxon>asterids</taxon>
        <taxon>Cornales</taxon>
        <taxon>Nyssaceae</taxon>
        <taxon>Nyssa</taxon>
    </lineage>
</organism>
<name>A0A5J5ASH0_9ASTE</name>
<feature type="compositionally biased region" description="Basic and acidic residues" evidence="9">
    <location>
        <begin position="1"/>
        <end position="10"/>
    </location>
</feature>
<evidence type="ECO:0000313" key="12">
    <source>
        <dbReference type="Proteomes" id="UP000325577"/>
    </source>
</evidence>
<dbReference type="InterPro" id="IPR001841">
    <property type="entry name" value="Znf_RING"/>
</dbReference>
<evidence type="ECO:0000256" key="7">
    <source>
        <dbReference type="ARBA" id="ARBA00022833"/>
    </source>
</evidence>
<keyword evidence="7" id="KW-0862">Zinc</keyword>
<dbReference type="InterPro" id="IPR013083">
    <property type="entry name" value="Znf_RING/FYVE/PHD"/>
</dbReference>
<dbReference type="GO" id="GO:0008270">
    <property type="term" value="F:zinc ion binding"/>
    <property type="evidence" value="ECO:0007669"/>
    <property type="project" value="UniProtKB-KW"/>
</dbReference>
<evidence type="ECO:0000256" key="3">
    <source>
        <dbReference type="ARBA" id="ARBA00022679"/>
    </source>
</evidence>
<evidence type="ECO:0000259" key="10">
    <source>
        <dbReference type="PROSITE" id="PS50089"/>
    </source>
</evidence>
<evidence type="ECO:0000256" key="8">
    <source>
        <dbReference type="PROSITE-ProRule" id="PRU00175"/>
    </source>
</evidence>
<keyword evidence="12" id="KW-1185">Reference proteome</keyword>
<keyword evidence="5 8" id="KW-0863">Zinc-finger</keyword>
<dbReference type="PANTHER" id="PTHR22937">
    <property type="entry name" value="E3 UBIQUITIN-PROTEIN LIGASE RNF165"/>
    <property type="match status" value="1"/>
</dbReference>
<evidence type="ECO:0000256" key="6">
    <source>
        <dbReference type="ARBA" id="ARBA00022786"/>
    </source>
</evidence>
<evidence type="ECO:0000256" key="5">
    <source>
        <dbReference type="ARBA" id="ARBA00022771"/>
    </source>
</evidence>
<dbReference type="Gene3D" id="3.30.40.10">
    <property type="entry name" value="Zinc/RING finger domain, C3HC4 (zinc finger)"/>
    <property type="match status" value="1"/>
</dbReference>
<dbReference type="EMBL" id="CM018042">
    <property type="protein sequence ID" value="KAA8532662.1"/>
    <property type="molecule type" value="Genomic_DNA"/>
</dbReference>
<evidence type="ECO:0000256" key="4">
    <source>
        <dbReference type="ARBA" id="ARBA00022723"/>
    </source>
</evidence>
<dbReference type="GO" id="GO:0061630">
    <property type="term" value="F:ubiquitin protein ligase activity"/>
    <property type="evidence" value="ECO:0007669"/>
    <property type="project" value="UniProtKB-EC"/>
</dbReference>
<keyword evidence="3" id="KW-0808">Transferase</keyword>
<sequence>MPFHTAEHERLRRGRNQPADTSVTDPKPKKNHSFSQSSARKSTISSLFRSSFSRKNNNNGSDESNEPLTNKPKKKKRFTSMTLRGLGCGAASPASVPAIIWSAADWEAEKVRKKKKKKKKKKQRKTMSYNPNTPVVAVVDVPNVCCAPVIGFASDVVPRARLDAERRIHRERSCPARRIANLEHVSASALPSSFDTISNQLDAREYRHLRRRPPRGLPEMVMFQNNLLSGGHLDGYDQFVDWRLDVDSMSYEELLDLGDRIGNVSTGLQEDEIFCCLRKTKNSILESLPLLMFTDKDWKCSICQEGCRADDEMGRLDCGHYHHLQCIKQWLLQKNACPICKIAAVADK</sequence>
<accession>A0A5J5ASH0</accession>
<comment type="catalytic activity">
    <reaction evidence="1">
        <text>S-ubiquitinyl-[E2 ubiquitin-conjugating enzyme]-L-cysteine + [acceptor protein]-L-lysine = [E2 ubiquitin-conjugating enzyme]-L-cysteine + N(6)-ubiquitinyl-[acceptor protein]-L-lysine.</text>
        <dbReference type="EC" id="2.3.2.27"/>
    </reaction>
</comment>
<dbReference type="SMART" id="SM00184">
    <property type="entry name" value="RING"/>
    <property type="match status" value="1"/>
</dbReference>
<dbReference type="AlphaFoldDB" id="A0A5J5ASH0"/>
<feature type="region of interest" description="Disordered" evidence="9">
    <location>
        <begin position="1"/>
        <end position="76"/>
    </location>
</feature>